<proteinExistence type="predicted"/>
<protein>
    <recommendedName>
        <fullName evidence="2">DUF1468 domain-containing protein</fullName>
    </recommendedName>
</protein>
<feature type="transmembrane region" description="Helical" evidence="1">
    <location>
        <begin position="80"/>
        <end position="100"/>
    </location>
</feature>
<keyword evidence="1" id="KW-0472">Membrane</keyword>
<name>A0A2R8B9K8_9RHOB</name>
<feature type="transmembrane region" description="Helical" evidence="1">
    <location>
        <begin position="12"/>
        <end position="30"/>
    </location>
</feature>
<dbReference type="RefSeq" id="WP_108827055.1">
    <property type="nucleotide sequence ID" value="NZ_OMOR01000001.1"/>
</dbReference>
<evidence type="ECO:0000259" key="2">
    <source>
        <dbReference type="Pfam" id="PF07331"/>
    </source>
</evidence>
<reference evidence="3 4" key="1">
    <citation type="submission" date="2018-03" db="EMBL/GenBank/DDBJ databases">
        <authorList>
            <person name="Keele B.F."/>
        </authorList>
    </citation>
    <scope>NUCLEOTIDE SEQUENCE [LARGE SCALE GENOMIC DNA]</scope>
    <source>
        <strain evidence="3 4">CECT 8599</strain>
    </source>
</reference>
<keyword evidence="1" id="KW-1133">Transmembrane helix</keyword>
<feature type="transmembrane region" description="Helical" evidence="1">
    <location>
        <begin position="106"/>
        <end position="122"/>
    </location>
</feature>
<accession>A0A2R8B9K8</accession>
<keyword evidence="4" id="KW-1185">Reference proteome</keyword>
<dbReference type="Proteomes" id="UP000244880">
    <property type="component" value="Unassembled WGS sequence"/>
</dbReference>
<dbReference type="EMBL" id="OMOR01000001">
    <property type="protein sequence ID" value="SPH19749.1"/>
    <property type="molecule type" value="Genomic_DNA"/>
</dbReference>
<dbReference type="OrthoDB" id="7064868at2"/>
<sequence>MSPKVVQLRLGIGACIAALFLGFLAIPTWVSSPSNVSNIVLSPTFWPYVLTGLTGLIGLGLILVGRFASPDVTQDAATETVGASWLRLTALAVIMALTMLALPRLGMVWTTMLVFFVTAILFRTRHPRIALACAILIPLGLYIFFAHVAGVAIPQGNFVRLP</sequence>
<gene>
    <name evidence="3" type="ORF">ASD8599_00484</name>
</gene>
<feature type="transmembrane region" description="Helical" evidence="1">
    <location>
        <begin position="45"/>
        <end position="68"/>
    </location>
</feature>
<keyword evidence="1" id="KW-0812">Transmembrane</keyword>
<feature type="transmembrane region" description="Helical" evidence="1">
    <location>
        <begin position="129"/>
        <end position="153"/>
    </location>
</feature>
<dbReference type="InterPro" id="IPR009936">
    <property type="entry name" value="DUF1468"/>
</dbReference>
<evidence type="ECO:0000313" key="4">
    <source>
        <dbReference type="Proteomes" id="UP000244880"/>
    </source>
</evidence>
<dbReference type="AlphaFoldDB" id="A0A2R8B9K8"/>
<feature type="domain" description="DUF1468" evidence="2">
    <location>
        <begin position="16"/>
        <end position="154"/>
    </location>
</feature>
<evidence type="ECO:0000313" key="3">
    <source>
        <dbReference type="EMBL" id="SPH19749.1"/>
    </source>
</evidence>
<dbReference type="Pfam" id="PF07331">
    <property type="entry name" value="TctB"/>
    <property type="match status" value="1"/>
</dbReference>
<evidence type="ECO:0000256" key="1">
    <source>
        <dbReference type="SAM" id="Phobius"/>
    </source>
</evidence>
<organism evidence="3 4">
    <name type="scientific">Ascidiaceihabitans donghaensis</name>
    <dbReference type="NCBI Taxonomy" id="1510460"/>
    <lineage>
        <taxon>Bacteria</taxon>
        <taxon>Pseudomonadati</taxon>
        <taxon>Pseudomonadota</taxon>
        <taxon>Alphaproteobacteria</taxon>
        <taxon>Rhodobacterales</taxon>
        <taxon>Paracoccaceae</taxon>
        <taxon>Ascidiaceihabitans</taxon>
    </lineage>
</organism>